<keyword evidence="1" id="KW-1133">Transmembrane helix</keyword>
<evidence type="ECO:0000313" key="3">
    <source>
        <dbReference type="Proteomes" id="UP000249542"/>
    </source>
</evidence>
<proteinExistence type="predicted"/>
<feature type="transmembrane region" description="Helical" evidence="1">
    <location>
        <begin position="141"/>
        <end position="160"/>
    </location>
</feature>
<keyword evidence="1" id="KW-0472">Membrane</keyword>
<evidence type="ECO:0000313" key="2">
    <source>
        <dbReference type="EMBL" id="PZW44086.1"/>
    </source>
</evidence>
<sequence length="161" mass="18658">MDSSKLKKEFTLTQWFQVLSILAALMIIIDFIIPGKVYTDPILNIKKERQQYYNAAGNSHSSYKVFTEREDFNVSGSFAKQIKDVEKITYSISPLFNEVNYYSLIDSEKRNVYSLRLVSGLALPLITILILLLAIRYKKRVEILSFVFQVLIIADFIYLLL</sequence>
<accession>A0A2W7IB04</accession>
<feature type="transmembrane region" description="Helical" evidence="1">
    <location>
        <begin position="113"/>
        <end position="134"/>
    </location>
</feature>
<dbReference type="EMBL" id="QKYV01000001">
    <property type="protein sequence ID" value="PZW44086.1"/>
    <property type="molecule type" value="Genomic_DNA"/>
</dbReference>
<name>A0A2W7IB04_9FLAO</name>
<organism evidence="2 3">
    <name type="scientific">Mesonia algae</name>
    <dbReference type="NCBI Taxonomy" id="213248"/>
    <lineage>
        <taxon>Bacteria</taxon>
        <taxon>Pseudomonadati</taxon>
        <taxon>Bacteroidota</taxon>
        <taxon>Flavobacteriia</taxon>
        <taxon>Flavobacteriales</taxon>
        <taxon>Flavobacteriaceae</taxon>
        <taxon>Mesonia</taxon>
    </lineage>
</organism>
<reference evidence="2 3" key="1">
    <citation type="submission" date="2018-06" db="EMBL/GenBank/DDBJ databases">
        <title>Genomic Encyclopedia of Archaeal and Bacterial Type Strains, Phase II (KMG-II): from individual species to whole genera.</title>
        <authorList>
            <person name="Goeker M."/>
        </authorList>
    </citation>
    <scope>NUCLEOTIDE SEQUENCE [LARGE SCALE GENOMIC DNA]</scope>
    <source>
        <strain evidence="2 3">DSM 15361</strain>
    </source>
</reference>
<keyword evidence="1" id="KW-0812">Transmembrane</keyword>
<comment type="caution">
    <text evidence="2">The sequence shown here is derived from an EMBL/GenBank/DDBJ whole genome shotgun (WGS) entry which is preliminary data.</text>
</comment>
<evidence type="ECO:0000256" key="1">
    <source>
        <dbReference type="SAM" id="Phobius"/>
    </source>
</evidence>
<dbReference type="AlphaFoldDB" id="A0A2W7IB04"/>
<gene>
    <name evidence="2" type="ORF">LX95_00416</name>
</gene>
<keyword evidence="3" id="KW-1185">Reference proteome</keyword>
<dbReference type="Proteomes" id="UP000249542">
    <property type="component" value="Unassembled WGS sequence"/>
</dbReference>
<dbReference type="RefSeq" id="WP_111539756.1">
    <property type="nucleotide sequence ID" value="NZ_QKYV01000001.1"/>
</dbReference>
<protein>
    <submittedName>
        <fullName evidence="2">Uncharacterized protein</fullName>
    </submittedName>
</protein>
<feature type="transmembrane region" description="Helical" evidence="1">
    <location>
        <begin position="12"/>
        <end position="33"/>
    </location>
</feature>